<dbReference type="AlphaFoldDB" id="A0AAU9CRM0"/>
<evidence type="ECO:0000313" key="3">
    <source>
        <dbReference type="Proteomes" id="UP001348817"/>
    </source>
</evidence>
<feature type="region of interest" description="Disordered" evidence="1">
    <location>
        <begin position="22"/>
        <end position="44"/>
    </location>
</feature>
<accession>A0AAU9CRM0</accession>
<dbReference type="RefSeq" id="WP_338392175.1">
    <property type="nucleotide sequence ID" value="NZ_AP025314.1"/>
</dbReference>
<dbReference type="PROSITE" id="PS51257">
    <property type="entry name" value="PROKAR_LIPOPROTEIN"/>
    <property type="match status" value="1"/>
</dbReference>
<evidence type="ECO:0000313" key="2">
    <source>
        <dbReference type="EMBL" id="BDD10632.1"/>
    </source>
</evidence>
<dbReference type="EMBL" id="AP025314">
    <property type="protein sequence ID" value="BDD10632.1"/>
    <property type="molecule type" value="Genomic_DNA"/>
</dbReference>
<keyword evidence="3" id="KW-1185">Reference proteome</keyword>
<dbReference type="KEGG" id="fax:FUAX_30640"/>
<evidence type="ECO:0000256" key="1">
    <source>
        <dbReference type="SAM" id="MobiDB-lite"/>
    </source>
</evidence>
<name>A0AAU9CRM0_9BACT</name>
<evidence type="ECO:0008006" key="4">
    <source>
        <dbReference type="Google" id="ProtNLM"/>
    </source>
</evidence>
<dbReference type="Proteomes" id="UP001348817">
    <property type="component" value="Chromosome"/>
</dbReference>
<proteinExistence type="predicted"/>
<sequence length="160" mass="17823">MKHYPITFALALSVMACSASKKENGEEKNAHEQTETSEKAEEKRSLPALKKRILEIHDEVMPRMGELNALKTKLKTKIDSLNTLGDSTSNVALRLRAGVVEIDSADAAMWKWMHGFDGGFKGKTPEDTYAYYLKEEVSVDSMKMKILRAISVGTELSEGK</sequence>
<protein>
    <recommendedName>
        <fullName evidence="4">DUF3347 domain-containing protein</fullName>
    </recommendedName>
</protein>
<organism evidence="2 3">
    <name type="scientific">Fulvitalea axinellae</name>
    <dbReference type="NCBI Taxonomy" id="1182444"/>
    <lineage>
        <taxon>Bacteria</taxon>
        <taxon>Pseudomonadati</taxon>
        <taxon>Bacteroidota</taxon>
        <taxon>Cytophagia</taxon>
        <taxon>Cytophagales</taxon>
        <taxon>Persicobacteraceae</taxon>
        <taxon>Fulvitalea</taxon>
    </lineage>
</organism>
<reference evidence="2 3" key="1">
    <citation type="submission" date="2021-12" db="EMBL/GenBank/DDBJ databases">
        <title>Genome sequencing of bacteria with rrn-lacking chromosome and rrn-plasmid.</title>
        <authorList>
            <person name="Anda M."/>
            <person name="Iwasaki W."/>
        </authorList>
    </citation>
    <scope>NUCLEOTIDE SEQUENCE [LARGE SCALE GENOMIC DNA]</scope>
    <source>
        <strain evidence="2 3">DSM 100852</strain>
    </source>
</reference>
<gene>
    <name evidence="2" type="ORF">FUAX_30640</name>
</gene>